<organism evidence="2 3">
    <name type="scientific">Erwinia phage vB_EhrS_59</name>
    <dbReference type="NCBI Taxonomy" id="2283025"/>
    <lineage>
        <taxon>Viruses</taxon>
        <taxon>Duplodnaviria</taxon>
        <taxon>Heunggongvirae</taxon>
        <taxon>Uroviricota</taxon>
        <taxon>Caudoviricetes</taxon>
        <taxon>Feofaniavirus</taxon>
        <taxon>Feofaniavirus Eho59</taxon>
    </lineage>
</organism>
<proteinExistence type="predicted"/>
<accession>A0A4Y1NRG8</accession>
<feature type="region of interest" description="Disordered" evidence="1">
    <location>
        <begin position="93"/>
        <end position="115"/>
    </location>
</feature>
<gene>
    <name evidence="2" type="ORF">MZUP2_390</name>
</gene>
<reference evidence="2 3" key="1">
    <citation type="journal article" date="2019" name="J. Basic Microbiol.">
        <title>Complete genome sequence analysis of temperate Erwinia bacteriophages 49 and 59.</title>
        <authorList>
            <person name="Zlatohurska M."/>
            <person name="Gorb T."/>
            <person name="Romaniuk L."/>
            <person name="Korol N."/>
            <person name="Faidiuk Y."/>
            <person name="Kropinski A.M."/>
            <person name="Kushkina A."/>
            <person name="Tovkach F."/>
        </authorList>
    </citation>
    <scope>NUCLEOTIDE SEQUENCE [LARGE SCALE GENOMIC DNA]</scope>
</reference>
<evidence type="ECO:0000313" key="3">
    <source>
        <dbReference type="Proteomes" id="UP000310697"/>
    </source>
</evidence>
<sequence>MSFSENEMRGLLTGKCIPGDMKVNEELPSYLVRKFDALQEQVQNLNTHLSEIYAAIGYSNARCEQTGDSPFDCIREIGAKEVDAFALAMQLPSTVTPQDSREYSDQLRAGDQPND</sequence>
<evidence type="ECO:0000256" key="1">
    <source>
        <dbReference type="SAM" id="MobiDB-lite"/>
    </source>
</evidence>
<protein>
    <submittedName>
        <fullName evidence="2">Uncharacterized protein</fullName>
    </submittedName>
</protein>
<evidence type="ECO:0000313" key="2">
    <source>
        <dbReference type="EMBL" id="AXH43557.1"/>
    </source>
</evidence>
<dbReference type="EMBL" id="MH443101">
    <property type="protein sequence ID" value="AXH43557.1"/>
    <property type="molecule type" value="Genomic_DNA"/>
</dbReference>
<name>A0A4Y1NRG8_9CAUD</name>
<dbReference type="Proteomes" id="UP000310697">
    <property type="component" value="Segment"/>
</dbReference>
<keyword evidence="3" id="KW-1185">Reference proteome</keyword>